<accession>A0AAV2DRJ6</accession>
<protein>
    <submittedName>
        <fullName evidence="1">Uncharacterized protein</fullName>
    </submittedName>
</protein>
<proteinExistence type="predicted"/>
<dbReference type="PANTHER" id="PTHR35291:SF3">
    <property type="entry name" value="PROTEIN SHROOM-LIKE"/>
    <property type="match status" value="1"/>
</dbReference>
<name>A0AAV2DRJ6_9ROSI</name>
<dbReference type="Proteomes" id="UP001497516">
    <property type="component" value="Chromosome 3"/>
</dbReference>
<reference evidence="1 2" key="1">
    <citation type="submission" date="2024-04" db="EMBL/GenBank/DDBJ databases">
        <authorList>
            <person name="Fracassetti M."/>
        </authorList>
    </citation>
    <scope>NUCLEOTIDE SEQUENCE [LARGE SCALE GENOMIC DNA]</scope>
</reference>
<dbReference type="EMBL" id="OZ034816">
    <property type="protein sequence ID" value="CAL1376175.1"/>
    <property type="molecule type" value="Genomic_DNA"/>
</dbReference>
<dbReference type="PANTHER" id="PTHR35291">
    <property type="entry name" value="PROTEIN SHROOM-LIKE"/>
    <property type="match status" value="1"/>
</dbReference>
<keyword evidence="2" id="KW-1185">Reference proteome</keyword>
<evidence type="ECO:0000313" key="2">
    <source>
        <dbReference type="Proteomes" id="UP001497516"/>
    </source>
</evidence>
<evidence type="ECO:0000313" key="1">
    <source>
        <dbReference type="EMBL" id="CAL1376175.1"/>
    </source>
</evidence>
<dbReference type="AlphaFoldDB" id="A0AAV2DRJ6"/>
<gene>
    <name evidence="1" type="ORF">LTRI10_LOCUS17922</name>
</gene>
<organism evidence="1 2">
    <name type="scientific">Linum trigynum</name>
    <dbReference type="NCBI Taxonomy" id="586398"/>
    <lineage>
        <taxon>Eukaryota</taxon>
        <taxon>Viridiplantae</taxon>
        <taxon>Streptophyta</taxon>
        <taxon>Embryophyta</taxon>
        <taxon>Tracheophyta</taxon>
        <taxon>Spermatophyta</taxon>
        <taxon>Magnoliopsida</taxon>
        <taxon>eudicotyledons</taxon>
        <taxon>Gunneridae</taxon>
        <taxon>Pentapetalae</taxon>
        <taxon>rosids</taxon>
        <taxon>fabids</taxon>
        <taxon>Malpighiales</taxon>
        <taxon>Linaceae</taxon>
        <taxon>Linum</taxon>
    </lineage>
</organism>
<sequence>MLRALSTRRSHSRYEKLVDKAESSSAGLLGGSSRDFQLKRSNTLPIRFLGCCRGSNKVSVELNLPSLPAVKPAMKVNKSHPLFTLFDRRRQNRRTTSRPEFARYIEYVKEAGFWDKNSGMPVIYYK</sequence>